<sequence length="189" mass="20941">MAAPPVEDASLDPWSTMMKAAMAGDEGVYRRLLTELGRSVRAMARAAFARARLGDADIEDAVQETLLAIHLKRHTWDPGQKLGPWVNAIARHKIIDAMRRRGARRMEPIEDFEAFLAAPEDEDRHALADAKRLMDALNPRQRDIVQSISLDGQSIAATAARLDMTEVAVRVALHRALKSLGAAWRRSVS</sequence>
<keyword evidence="2" id="KW-0805">Transcription regulation</keyword>
<dbReference type="SUPFAM" id="SSF88946">
    <property type="entry name" value="Sigma2 domain of RNA polymerase sigma factors"/>
    <property type="match status" value="1"/>
</dbReference>
<comment type="similarity">
    <text evidence="1">Belongs to the sigma-70 factor family. ECF subfamily.</text>
</comment>
<dbReference type="GO" id="GO:0006352">
    <property type="term" value="P:DNA-templated transcription initiation"/>
    <property type="evidence" value="ECO:0007669"/>
    <property type="project" value="InterPro"/>
</dbReference>
<dbReference type="InterPro" id="IPR013324">
    <property type="entry name" value="RNA_pol_sigma_r3/r4-like"/>
</dbReference>
<dbReference type="EMBL" id="QNRK01000007">
    <property type="protein sequence ID" value="RBP15917.1"/>
    <property type="molecule type" value="Genomic_DNA"/>
</dbReference>
<dbReference type="OrthoDB" id="7041663at2"/>
<dbReference type="PANTHER" id="PTHR43133">
    <property type="entry name" value="RNA POLYMERASE ECF-TYPE SIGMA FACTO"/>
    <property type="match status" value="1"/>
</dbReference>
<dbReference type="GO" id="GO:0003677">
    <property type="term" value="F:DNA binding"/>
    <property type="evidence" value="ECO:0007669"/>
    <property type="project" value="UniProtKB-KW"/>
</dbReference>
<keyword evidence="5" id="KW-0804">Transcription</keyword>
<dbReference type="NCBIfam" id="TIGR02937">
    <property type="entry name" value="sigma70-ECF"/>
    <property type="match status" value="1"/>
</dbReference>
<keyword evidence="4" id="KW-0238">DNA-binding</keyword>
<dbReference type="RefSeq" id="WP_113888725.1">
    <property type="nucleotide sequence ID" value="NZ_QNRK01000007.1"/>
</dbReference>
<protein>
    <submittedName>
        <fullName evidence="8">RNA polymerase sigma-70 factor (ECF subfamily)</fullName>
    </submittedName>
</protein>
<name>A0A366FMU0_9HYPH</name>
<evidence type="ECO:0000256" key="1">
    <source>
        <dbReference type="ARBA" id="ARBA00010641"/>
    </source>
</evidence>
<feature type="domain" description="RNA polymerase sigma factor 70 region 4 type 2" evidence="7">
    <location>
        <begin position="131"/>
        <end position="180"/>
    </location>
</feature>
<proteinExistence type="inferred from homology"/>
<dbReference type="InterPro" id="IPR013249">
    <property type="entry name" value="RNA_pol_sigma70_r4_t2"/>
</dbReference>
<comment type="caution">
    <text evidence="8">The sequence shown here is derived from an EMBL/GenBank/DDBJ whole genome shotgun (WGS) entry which is preliminary data.</text>
</comment>
<organism evidence="8 9">
    <name type="scientific">Roseiarcus fermentans</name>
    <dbReference type="NCBI Taxonomy" id="1473586"/>
    <lineage>
        <taxon>Bacteria</taxon>
        <taxon>Pseudomonadati</taxon>
        <taxon>Pseudomonadota</taxon>
        <taxon>Alphaproteobacteria</taxon>
        <taxon>Hyphomicrobiales</taxon>
        <taxon>Roseiarcaceae</taxon>
        <taxon>Roseiarcus</taxon>
    </lineage>
</organism>
<evidence type="ECO:0000313" key="8">
    <source>
        <dbReference type="EMBL" id="RBP15917.1"/>
    </source>
</evidence>
<evidence type="ECO:0000259" key="7">
    <source>
        <dbReference type="Pfam" id="PF08281"/>
    </source>
</evidence>
<dbReference type="AlphaFoldDB" id="A0A366FMU0"/>
<dbReference type="Gene3D" id="1.10.1740.10">
    <property type="match status" value="1"/>
</dbReference>
<evidence type="ECO:0000256" key="4">
    <source>
        <dbReference type="ARBA" id="ARBA00023125"/>
    </source>
</evidence>
<keyword evidence="9" id="KW-1185">Reference proteome</keyword>
<dbReference type="Proteomes" id="UP000253529">
    <property type="component" value="Unassembled WGS sequence"/>
</dbReference>
<dbReference type="InterPro" id="IPR014284">
    <property type="entry name" value="RNA_pol_sigma-70_dom"/>
</dbReference>
<evidence type="ECO:0000256" key="5">
    <source>
        <dbReference type="ARBA" id="ARBA00023163"/>
    </source>
</evidence>
<evidence type="ECO:0000313" key="9">
    <source>
        <dbReference type="Proteomes" id="UP000253529"/>
    </source>
</evidence>
<evidence type="ECO:0000256" key="2">
    <source>
        <dbReference type="ARBA" id="ARBA00023015"/>
    </source>
</evidence>
<reference evidence="8 9" key="1">
    <citation type="submission" date="2018-06" db="EMBL/GenBank/DDBJ databases">
        <title>Genomic Encyclopedia of Type Strains, Phase IV (KMG-IV): sequencing the most valuable type-strain genomes for metagenomic binning, comparative biology and taxonomic classification.</title>
        <authorList>
            <person name="Goeker M."/>
        </authorList>
    </citation>
    <scope>NUCLEOTIDE SEQUENCE [LARGE SCALE GENOMIC DNA]</scope>
    <source>
        <strain evidence="8 9">DSM 24875</strain>
    </source>
</reference>
<gene>
    <name evidence="8" type="ORF">DFR50_107187</name>
</gene>
<dbReference type="Pfam" id="PF08281">
    <property type="entry name" value="Sigma70_r4_2"/>
    <property type="match status" value="1"/>
</dbReference>
<dbReference type="InterPro" id="IPR039425">
    <property type="entry name" value="RNA_pol_sigma-70-like"/>
</dbReference>
<keyword evidence="3" id="KW-0731">Sigma factor</keyword>
<feature type="domain" description="RNA polymerase sigma-70 region 2" evidence="6">
    <location>
        <begin position="47"/>
        <end position="102"/>
    </location>
</feature>
<dbReference type="GO" id="GO:0016987">
    <property type="term" value="F:sigma factor activity"/>
    <property type="evidence" value="ECO:0007669"/>
    <property type="project" value="UniProtKB-KW"/>
</dbReference>
<evidence type="ECO:0000259" key="6">
    <source>
        <dbReference type="Pfam" id="PF04542"/>
    </source>
</evidence>
<accession>A0A366FMU0</accession>
<dbReference type="SUPFAM" id="SSF88659">
    <property type="entry name" value="Sigma3 and sigma4 domains of RNA polymerase sigma factors"/>
    <property type="match status" value="1"/>
</dbReference>
<dbReference type="InterPro" id="IPR013325">
    <property type="entry name" value="RNA_pol_sigma_r2"/>
</dbReference>
<dbReference type="Pfam" id="PF04542">
    <property type="entry name" value="Sigma70_r2"/>
    <property type="match status" value="1"/>
</dbReference>
<dbReference type="NCBIfam" id="NF009165">
    <property type="entry name" value="PRK12512.1"/>
    <property type="match status" value="1"/>
</dbReference>
<dbReference type="InterPro" id="IPR007627">
    <property type="entry name" value="RNA_pol_sigma70_r2"/>
</dbReference>
<dbReference type="PANTHER" id="PTHR43133:SF58">
    <property type="entry name" value="ECF RNA POLYMERASE SIGMA FACTOR SIGD"/>
    <property type="match status" value="1"/>
</dbReference>
<dbReference type="Gene3D" id="1.10.10.10">
    <property type="entry name" value="Winged helix-like DNA-binding domain superfamily/Winged helix DNA-binding domain"/>
    <property type="match status" value="1"/>
</dbReference>
<dbReference type="InterPro" id="IPR036388">
    <property type="entry name" value="WH-like_DNA-bd_sf"/>
</dbReference>
<evidence type="ECO:0000256" key="3">
    <source>
        <dbReference type="ARBA" id="ARBA00023082"/>
    </source>
</evidence>